<name>A0A8H3FQA5_9LECA</name>
<keyword evidence="3" id="KW-1185">Reference proteome</keyword>
<dbReference type="AlphaFoldDB" id="A0A8H3FQA5"/>
<feature type="domain" description="F-box" evidence="1">
    <location>
        <begin position="4"/>
        <end position="43"/>
    </location>
</feature>
<protein>
    <recommendedName>
        <fullName evidence="1">F-box domain-containing protein</fullName>
    </recommendedName>
</protein>
<evidence type="ECO:0000259" key="1">
    <source>
        <dbReference type="Pfam" id="PF00646"/>
    </source>
</evidence>
<evidence type="ECO:0000313" key="3">
    <source>
        <dbReference type="Proteomes" id="UP000664521"/>
    </source>
</evidence>
<accession>A0A8H3FQA5</accession>
<reference evidence="2" key="1">
    <citation type="submission" date="2021-03" db="EMBL/GenBank/DDBJ databases">
        <authorList>
            <person name="Tagirdzhanova G."/>
        </authorList>
    </citation>
    <scope>NUCLEOTIDE SEQUENCE</scope>
</reference>
<dbReference type="Proteomes" id="UP000664521">
    <property type="component" value="Unassembled WGS sequence"/>
</dbReference>
<dbReference type="EMBL" id="CAJPDS010000038">
    <property type="protein sequence ID" value="CAF9925266.1"/>
    <property type="molecule type" value="Genomic_DNA"/>
</dbReference>
<dbReference type="InterPro" id="IPR001810">
    <property type="entry name" value="F-box_dom"/>
</dbReference>
<dbReference type="OrthoDB" id="5421601at2759"/>
<evidence type="ECO:0000313" key="2">
    <source>
        <dbReference type="EMBL" id="CAF9925266.1"/>
    </source>
</evidence>
<gene>
    <name evidence="2" type="ORF">HETSPECPRED_005791</name>
</gene>
<comment type="caution">
    <text evidence="2">The sequence shown here is derived from an EMBL/GenBank/DDBJ whole genome shotgun (WGS) entry which is preliminary data.</text>
</comment>
<sequence length="491" mass="54742">MPTFLDLSNELLYRIVKTVPRDDLPSLSLTNKLLHALSDKDCKRHLALKKYSTLSFGNYYTSGYVHHSPKTKLREDTKDGLLFLASIIKDSRISEYPQRICVGSCADYEIRPSWLNVEYQDKRQSIITELSAQVKTAVEKCDFISEENKEQASIAILDPQYEGLAVSLVVTMLPQLRSIVTQDWSYGAASGRLCASIVKIAEANLDPKSPNHNKALSQLQEFSMTHTEAEGGEPISRYAPYAMLPSMRILSGTQIAGEGRFEWPPSFQPGSSNVTEIDIRCSAVDARAFESLLSGISALRRFTYHHHGANVGFAQYSAAGYVSSLRRHHTSSLQLLDISLEDINQLMEEEEELQGVGSLQMFTSLEEVRLQHEAFQISGPDDGLNGEALEGGRFYSEEGEEEETTESMHRLVDFLPASIKSLTIINHTATKEVQDLFRGTVEEVSEKLPVFKAVTFKGDDPLDDAMKEALTHAGLTLKRWTYDCGSSPIDV</sequence>
<dbReference type="Pfam" id="PF00646">
    <property type="entry name" value="F-box"/>
    <property type="match status" value="1"/>
</dbReference>
<proteinExistence type="predicted"/>
<organism evidence="2 3">
    <name type="scientific">Heterodermia speciosa</name>
    <dbReference type="NCBI Taxonomy" id="116794"/>
    <lineage>
        <taxon>Eukaryota</taxon>
        <taxon>Fungi</taxon>
        <taxon>Dikarya</taxon>
        <taxon>Ascomycota</taxon>
        <taxon>Pezizomycotina</taxon>
        <taxon>Lecanoromycetes</taxon>
        <taxon>OSLEUM clade</taxon>
        <taxon>Lecanoromycetidae</taxon>
        <taxon>Caliciales</taxon>
        <taxon>Physciaceae</taxon>
        <taxon>Heterodermia</taxon>
    </lineage>
</organism>